<proteinExistence type="predicted"/>
<feature type="chain" id="PRO_5038534305" description="DUF4352 domain-containing protein" evidence="3">
    <location>
        <begin position="23"/>
        <end position="491"/>
    </location>
</feature>
<evidence type="ECO:0000256" key="1">
    <source>
        <dbReference type="SAM" id="MobiDB-lite"/>
    </source>
</evidence>
<feature type="transmembrane region" description="Helical" evidence="2">
    <location>
        <begin position="230"/>
        <end position="250"/>
    </location>
</feature>
<evidence type="ECO:0000313" key="4">
    <source>
        <dbReference type="EMBL" id="SCE92590.1"/>
    </source>
</evidence>
<name>A0A1C4W8Q9_9ACTN</name>
<feature type="region of interest" description="Disordered" evidence="1">
    <location>
        <begin position="38"/>
        <end position="58"/>
    </location>
</feature>
<protein>
    <recommendedName>
        <fullName evidence="6">DUF4352 domain-containing protein</fullName>
    </recommendedName>
</protein>
<evidence type="ECO:0000256" key="3">
    <source>
        <dbReference type="SAM" id="SignalP"/>
    </source>
</evidence>
<dbReference type="STRING" id="47853.TK50_08795"/>
<keyword evidence="2" id="KW-1133">Transmembrane helix</keyword>
<sequence>MPASRRHHRALAVFVHCLGILAAVPALPTVAPEPAAPEATARRAAAPPATAPRAAAPPGVLRAAAATLTPTPTGTAATPAAPAPPPLVSPSVVVPTRGAASAVTVLVTPAGTPAPGYQVQVRNASSMAVATTVRQELPPGTSATWVTPGGRTSRSATTTEVTWQLRLPARSTTTLHTALTTAAPGRALAAPACAFAAGGDRPYDCATATWDRSPVPAAQATDAPAWRRPATLLAALAGVLLLTAAGLWWWQRRRRARATAGPTGPGAGSAGAGIRAAGAGTVYAGTGAGSAGMGATAAPGGAGGPTRPVPTVAVGRRRRPPVWLVVGAAVAVLAGVVLAATVTATQRVAAIDTTKQPSSGAWVGTSTTGVVGVPLREQALEFTVYRVACPSTPSVAGRQCQATVGVRNLTPEQQTWHGEMQRAYLPDGTWVGVDEAATRLANQGRDVFGQPLAAGSRLVLPLVFTIDDGDRPEQLELRSGVFSAGVRVDVP</sequence>
<feature type="transmembrane region" description="Helical" evidence="2">
    <location>
        <begin position="322"/>
        <end position="342"/>
    </location>
</feature>
<dbReference type="EMBL" id="FMCT01000003">
    <property type="protein sequence ID" value="SCE92590.1"/>
    <property type="molecule type" value="Genomic_DNA"/>
</dbReference>
<keyword evidence="5" id="KW-1185">Reference proteome</keyword>
<keyword evidence="2" id="KW-0812">Transmembrane</keyword>
<evidence type="ECO:0008006" key="6">
    <source>
        <dbReference type="Google" id="ProtNLM"/>
    </source>
</evidence>
<dbReference type="Proteomes" id="UP000183585">
    <property type="component" value="Unassembled WGS sequence"/>
</dbReference>
<organism evidence="4 5">
    <name type="scientific">Micromonospora carbonacea</name>
    <dbReference type="NCBI Taxonomy" id="47853"/>
    <lineage>
        <taxon>Bacteria</taxon>
        <taxon>Bacillati</taxon>
        <taxon>Actinomycetota</taxon>
        <taxon>Actinomycetes</taxon>
        <taxon>Micromonosporales</taxon>
        <taxon>Micromonosporaceae</taxon>
        <taxon>Micromonospora</taxon>
    </lineage>
</organism>
<accession>A0A1C4W8Q9</accession>
<keyword evidence="3" id="KW-0732">Signal</keyword>
<evidence type="ECO:0000313" key="5">
    <source>
        <dbReference type="Proteomes" id="UP000183585"/>
    </source>
</evidence>
<keyword evidence="2" id="KW-0472">Membrane</keyword>
<dbReference type="AlphaFoldDB" id="A0A1C4W8Q9"/>
<evidence type="ECO:0000256" key="2">
    <source>
        <dbReference type="SAM" id="Phobius"/>
    </source>
</evidence>
<gene>
    <name evidence="4" type="ORF">GA0070563_103204</name>
</gene>
<dbReference type="RefSeq" id="WP_074473780.1">
    <property type="nucleotide sequence ID" value="NZ_FMCT01000003.1"/>
</dbReference>
<reference evidence="5" key="1">
    <citation type="submission" date="2016-06" db="EMBL/GenBank/DDBJ databases">
        <authorList>
            <person name="Varghese N."/>
            <person name="Submissions Spin"/>
        </authorList>
    </citation>
    <scope>NUCLEOTIDE SEQUENCE [LARGE SCALE GENOMIC DNA]</scope>
    <source>
        <strain evidence="5">DSM 43168</strain>
    </source>
</reference>
<feature type="signal peptide" evidence="3">
    <location>
        <begin position="1"/>
        <end position="22"/>
    </location>
</feature>